<dbReference type="SUPFAM" id="SSF47406">
    <property type="entry name" value="SinR repressor dimerisation domain-like"/>
    <property type="match status" value="1"/>
</dbReference>
<dbReference type="SUPFAM" id="SSF47413">
    <property type="entry name" value="lambda repressor-like DNA-binding domains"/>
    <property type="match status" value="1"/>
</dbReference>
<dbReference type="GO" id="GO:0005829">
    <property type="term" value="C:cytosol"/>
    <property type="evidence" value="ECO:0007669"/>
    <property type="project" value="TreeGrafter"/>
</dbReference>
<evidence type="ECO:0000259" key="2">
    <source>
        <dbReference type="PROSITE" id="PS50943"/>
    </source>
</evidence>
<dbReference type="GO" id="GO:0046983">
    <property type="term" value="F:protein dimerization activity"/>
    <property type="evidence" value="ECO:0007669"/>
    <property type="project" value="InterPro"/>
</dbReference>
<dbReference type="Proteomes" id="UP000215545">
    <property type="component" value="Unassembled WGS sequence"/>
</dbReference>
<reference evidence="4" key="3">
    <citation type="submission" date="2017-03" db="EMBL/GenBank/DDBJ databases">
        <authorList>
            <person name="Dastager S.G."/>
            <person name="Neurgaonkar P.S."/>
            <person name="Dharne M.S."/>
        </authorList>
    </citation>
    <scope>NUCLEOTIDE SEQUENCE</scope>
    <source>
        <strain evidence="4">DSM 25145</strain>
    </source>
</reference>
<dbReference type="RefSeq" id="WP_045849077.1">
    <property type="nucleotide sequence ID" value="NZ_FTLX01000002.1"/>
</dbReference>
<keyword evidence="7" id="KW-1185">Reference proteome</keyword>
<evidence type="ECO:0000259" key="3">
    <source>
        <dbReference type="PROSITE" id="PS51500"/>
    </source>
</evidence>
<evidence type="ECO:0000313" key="6">
    <source>
        <dbReference type="Proteomes" id="UP000186385"/>
    </source>
</evidence>
<dbReference type="InterPro" id="IPR036281">
    <property type="entry name" value="SinR/SinI_dimer_dom_sf"/>
</dbReference>
<dbReference type="SMART" id="SM00530">
    <property type="entry name" value="HTH_XRE"/>
    <property type="match status" value="1"/>
</dbReference>
<dbReference type="InterPro" id="IPR010982">
    <property type="entry name" value="Lambda_DNA-bd_dom_sf"/>
</dbReference>
<evidence type="ECO:0000313" key="5">
    <source>
        <dbReference type="EMBL" id="SIQ34732.1"/>
    </source>
</evidence>
<evidence type="ECO:0000256" key="1">
    <source>
        <dbReference type="ARBA" id="ARBA00023125"/>
    </source>
</evidence>
<dbReference type="GO" id="GO:0003677">
    <property type="term" value="F:DNA binding"/>
    <property type="evidence" value="ECO:0007669"/>
    <property type="project" value="UniProtKB-KW"/>
</dbReference>
<feature type="domain" description="Sin" evidence="3">
    <location>
        <begin position="64"/>
        <end position="102"/>
    </location>
</feature>
<organism evidence="5 6">
    <name type="scientific">Domibacillus enclensis</name>
    <dbReference type="NCBI Taxonomy" id="1017273"/>
    <lineage>
        <taxon>Bacteria</taxon>
        <taxon>Bacillati</taxon>
        <taxon>Bacillota</taxon>
        <taxon>Bacilli</taxon>
        <taxon>Bacillales</taxon>
        <taxon>Bacillaceae</taxon>
        <taxon>Domibacillus</taxon>
    </lineage>
</organism>
<accession>A0A1N6S164</accession>
<dbReference type="OrthoDB" id="5461347at2"/>
<dbReference type="Proteomes" id="UP000186385">
    <property type="component" value="Unassembled WGS sequence"/>
</dbReference>
<feature type="domain" description="HTH cro/C1-type" evidence="2">
    <location>
        <begin position="7"/>
        <end position="62"/>
    </location>
</feature>
<dbReference type="InterPro" id="IPR001387">
    <property type="entry name" value="Cro/C1-type_HTH"/>
</dbReference>
<dbReference type="EMBL" id="FTLX01000002">
    <property type="protein sequence ID" value="SIQ34732.1"/>
    <property type="molecule type" value="Genomic_DNA"/>
</dbReference>
<gene>
    <name evidence="4" type="ORF">B1B05_05295</name>
    <name evidence="5" type="ORF">SAMN05443094_102280</name>
</gene>
<dbReference type="EMBL" id="MWSK01000002">
    <property type="protein sequence ID" value="OXS79190.1"/>
    <property type="molecule type" value="Genomic_DNA"/>
</dbReference>
<evidence type="ECO:0000313" key="4">
    <source>
        <dbReference type="EMBL" id="OXS79190.1"/>
    </source>
</evidence>
<dbReference type="PROSITE" id="PS51500">
    <property type="entry name" value="SIN"/>
    <property type="match status" value="1"/>
</dbReference>
<dbReference type="PANTHER" id="PTHR46797:SF13">
    <property type="entry name" value="HTH-TYPE TRANSCRIPTIONAL REGULATOR SINR"/>
    <property type="match status" value="1"/>
</dbReference>
<dbReference type="Gene3D" id="1.10.260.40">
    <property type="entry name" value="lambda repressor-like DNA-binding domains"/>
    <property type="match status" value="1"/>
</dbReference>
<dbReference type="PANTHER" id="PTHR46797">
    <property type="entry name" value="HTH-TYPE TRANSCRIPTIONAL REGULATOR"/>
    <property type="match status" value="1"/>
</dbReference>
<reference evidence="5 6" key="1">
    <citation type="submission" date="2017-01" db="EMBL/GenBank/DDBJ databases">
        <authorList>
            <person name="Mah S.A."/>
            <person name="Swanson W.J."/>
            <person name="Moy G.W."/>
            <person name="Vacquier V.D."/>
        </authorList>
    </citation>
    <scope>NUCLEOTIDE SEQUENCE [LARGE SCALE GENOMIC DNA]</scope>
    <source>
        <strain evidence="5 6">NIO-1016</strain>
    </source>
</reference>
<dbReference type="InterPro" id="IPR050807">
    <property type="entry name" value="TransReg_Diox_bact_type"/>
</dbReference>
<sequence length="114" mass="12473">MAIGEKILAFRLQKDLSLTELSVRSGISETVLFSAEQNGQLHPSDPLLTKISFGLEVEVEDLLTGAQTNLSTLDEEWTAVAHEAMASGTSPEQFKAFLESRRQQTVLNVIPTLS</sequence>
<reference evidence="7" key="2">
    <citation type="submission" date="2017-03" db="EMBL/GenBank/DDBJ databases">
        <title>Bacillus sp. V-88(T) DSM27956, whole genome shotgun sequencing project.</title>
        <authorList>
            <person name="Dastager S.G."/>
            <person name="Neurgaonkar P.S."/>
            <person name="Dharne M.S."/>
        </authorList>
    </citation>
    <scope>NUCLEOTIDE SEQUENCE [LARGE SCALE GENOMIC DNA]</scope>
    <source>
        <strain evidence="7">DSM 25145</strain>
    </source>
</reference>
<dbReference type="GO" id="GO:0003700">
    <property type="term" value="F:DNA-binding transcription factor activity"/>
    <property type="evidence" value="ECO:0007669"/>
    <property type="project" value="TreeGrafter"/>
</dbReference>
<name>A0A1N6S164_9BACI</name>
<dbReference type="AlphaFoldDB" id="A0A1N6S164"/>
<dbReference type="PROSITE" id="PS50943">
    <property type="entry name" value="HTH_CROC1"/>
    <property type="match status" value="1"/>
</dbReference>
<keyword evidence="1" id="KW-0238">DNA-binding</keyword>
<dbReference type="STRING" id="1017273.SAMN05443094_102280"/>
<dbReference type="Pfam" id="PF08671">
    <property type="entry name" value="SinI"/>
    <property type="match status" value="1"/>
</dbReference>
<protein>
    <submittedName>
        <fullName evidence="5">Anti-repressor SinI</fullName>
    </submittedName>
</protein>
<evidence type="ECO:0000313" key="7">
    <source>
        <dbReference type="Proteomes" id="UP000215545"/>
    </source>
</evidence>
<proteinExistence type="predicted"/>
<dbReference type="InterPro" id="IPR010981">
    <property type="entry name" value="SinR/SinI_dimer_dom"/>
</dbReference>